<keyword evidence="3 5" id="KW-1133">Transmembrane helix</keyword>
<gene>
    <name evidence="8" type="primary">GRAMD1C</name>
</gene>
<dbReference type="FunFam" id="2.30.29.30:FF:000008">
    <property type="entry name" value="GRAM domain containing 1B"/>
    <property type="match status" value="1"/>
</dbReference>
<dbReference type="PANTHER" id="PTHR23319">
    <property type="entry name" value="GRAM DOMAIN CONTAINING 1B, ISOFORM E"/>
    <property type="match status" value="1"/>
</dbReference>
<evidence type="ECO:0000256" key="5">
    <source>
        <dbReference type="SAM" id="Phobius"/>
    </source>
</evidence>
<comment type="subcellular location">
    <subcellularLocation>
        <location evidence="1">Membrane</location>
        <topology evidence="1">Single-pass membrane protein</topology>
    </subcellularLocation>
</comment>
<dbReference type="InterPro" id="IPR011993">
    <property type="entry name" value="PH-like_dom_sf"/>
</dbReference>
<dbReference type="RefSeq" id="XP_026537590.1">
    <property type="nucleotide sequence ID" value="XM_026681805.1"/>
</dbReference>
<feature type="domain" description="VASt" evidence="6">
    <location>
        <begin position="331"/>
        <end position="502"/>
    </location>
</feature>
<feature type="transmembrane region" description="Helical" evidence="5">
    <location>
        <begin position="560"/>
        <end position="582"/>
    </location>
</feature>
<dbReference type="GO" id="GO:0120020">
    <property type="term" value="F:cholesterol transfer activity"/>
    <property type="evidence" value="ECO:0007669"/>
    <property type="project" value="TreeGrafter"/>
</dbReference>
<dbReference type="GO" id="GO:0005886">
    <property type="term" value="C:plasma membrane"/>
    <property type="evidence" value="ECO:0007669"/>
    <property type="project" value="TreeGrafter"/>
</dbReference>
<dbReference type="CDD" id="cd13220">
    <property type="entry name" value="PH-GRAM_GRAMDC"/>
    <property type="match status" value="1"/>
</dbReference>
<name>A0A6J1V4C0_9SAUR</name>
<dbReference type="Pfam" id="PF02893">
    <property type="entry name" value="GRAM"/>
    <property type="match status" value="1"/>
</dbReference>
<dbReference type="InterPro" id="IPR004182">
    <property type="entry name" value="GRAM"/>
</dbReference>
<evidence type="ECO:0000259" key="6">
    <source>
        <dbReference type="PROSITE" id="PS51778"/>
    </source>
</evidence>
<dbReference type="GO" id="GO:0140268">
    <property type="term" value="C:endoplasmic reticulum-plasma membrane contact site"/>
    <property type="evidence" value="ECO:0007669"/>
    <property type="project" value="TreeGrafter"/>
</dbReference>
<dbReference type="Pfam" id="PF16016">
    <property type="entry name" value="VASt"/>
    <property type="match status" value="1"/>
</dbReference>
<sequence>MGRIPWAFLALPKMQRFCQALHEADHGLISQVLVDSEENLSVCTEKMHPTSPYNWNTDWTFWISSSTYKYRNEEFKKQFSHLPDLERLVVDYACALQKDILLQGRLYLSENWICFYSNIFRWETMISIALKDITFMTKEKTARLIPNAIQIATEGEKFFFTSFSARDRTYLNIFRLWQNALLEKKLTKQEFWQLVHQSYGSELGLNIEEMESIYSSSEENGQLRSNLSDESGDKEPAKAVGVVQESTALNEVETEFLTGNSLLVVAEPEECHYNKQDKRNSLISLERKLSDVPHKVSIQSLDLNENFPKEKSSASESDEDAEEAILECEIHGKLFINRIFRIGADKMFEMLFTNSHFMQTYLRTRNITDIVSTSWNQDNRGNQLRTLTYTITLNNPLIGKFTTATEKQVLHKRSHKSRSYQVDAEVVTHDVPYHDYFYTVNSYSISHMSSQKCRLWISSDVKYKKQPWGLVKNIIEKNTWGGIQENFKQLESELLVEEYAINKPIEDRAKPGVRRRRRWVLQRNAEEILPKHSIQDSTEDKRIIPLGNVGMKKNATNKTIIIIVAMSIFLILLVFLNVALFLKLSKIERAAHSLYHVQLQEEGSTTLALNVASKEKTHHNMNQAQHVKGVLKDSIALLEQLKTSLSVLQHCFDHLNTTKDGEPES</sequence>
<dbReference type="GO" id="GO:0015485">
    <property type="term" value="F:cholesterol binding"/>
    <property type="evidence" value="ECO:0007669"/>
    <property type="project" value="TreeGrafter"/>
</dbReference>
<dbReference type="Proteomes" id="UP000504612">
    <property type="component" value="Unplaced"/>
</dbReference>
<dbReference type="SMART" id="SM00568">
    <property type="entry name" value="GRAM"/>
    <property type="match status" value="1"/>
</dbReference>
<reference evidence="8" key="1">
    <citation type="submission" date="2025-08" db="UniProtKB">
        <authorList>
            <consortium name="RefSeq"/>
        </authorList>
    </citation>
    <scope>IDENTIFICATION</scope>
</reference>
<evidence type="ECO:0000313" key="8">
    <source>
        <dbReference type="RefSeq" id="XP_026537590.1"/>
    </source>
</evidence>
<keyword evidence="4 5" id="KW-0472">Membrane</keyword>
<dbReference type="InterPro" id="IPR051482">
    <property type="entry name" value="Cholesterol_transport"/>
</dbReference>
<dbReference type="GeneID" id="113421431"/>
<keyword evidence="7" id="KW-1185">Reference proteome</keyword>
<evidence type="ECO:0000256" key="4">
    <source>
        <dbReference type="ARBA" id="ARBA00023136"/>
    </source>
</evidence>
<dbReference type="GO" id="GO:0005789">
    <property type="term" value="C:endoplasmic reticulum membrane"/>
    <property type="evidence" value="ECO:0007669"/>
    <property type="project" value="TreeGrafter"/>
</dbReference>
<dbReference type="InterPro" id="IPR031968">
    <property type="entry name" value="VASt"/>
</dbReference>
<evidence type="ECO:0000256" key="2">
    <source>
        <dbReference type="ARBA" id="ARBA00022692"/>
    </source>
</evidence>
<evidence type="ECO:0000313" key="7">
    <source>
        <dbReference type="Proteomes" id="UP000504612"/>
    </source>
</evidence>
<dbReference type="PROSITE" id="PS51778">
    <property type="entry name" value="VAST"/>
    <property type="match status" value="1"/>
</dbReference>
<protein>
    <submittedName>
        <fullName evidence="8">GRAM domain-containing protein 1C isoform X1</fullName>
    </submittedName>
</protein>
<dbReference type="GO" id="GO:0032366">
    <property type="term" value="P:intracellular sterol transport"/>
    <property type="evidence" value="ECO:0007669"/>
    <property type="project" value="TreeGrafter"/>
</dbReference>
<dbReference type="PANTHER" id="PTHR23319:SF1">
    <property type="entry name" value="PROTEIN ASTER-C"/>
    <property type="match status" value="1"/>
</dbReference>
<evidence type="ECO:0000256" key="3">
    <source>
        <dbReference type="ARBA" id="ARBA00022989"/>
    </source>
</evidence>
<proteinExistence type="predicted"/>
<dbReference type="Gene3D" id="2.30.29.30">
    <property type="entry name" value="Pleckstrin-homology domain (PH domain)/Phosphotyrosine-binding domain (PTB)"/>
    <property type="match status" value="1"/>
</dbReference>
<dbReference type="CTD" id="54762"/>
<accession>A0A6J1V4C0</accession>
<keyword evidence="2 5" id="KW-0812">Transmembrane</keyword>
<dbReference type="KEGG" id="nss:113421431"/>
<evidence type="ECO:0000256" key="1">
    <source>
        <dbReference type="ARBA" id="ARBA00004167"/>
    </source>
</evidence>
<dbReference type="AlphaFoldDB" id="A0A6J1V4C0"/>
<organism evidence="7 8">
    <name type="scientific">Notechis scutatus</name>
    <name type="common">mainland tiger snake</name>
    <dbReference type="NCBI Taxonomy" id="8663"/>
    <lineage>
        <taxon>Eukaryota</taxon>
        <taxon>Metazoa</taxon>
        <taxon>Chordata</taxon>
        <taxon>Craniata</taxon>
        <taxon>Vertebrata</taxon>
        <taxon>Euteleostomi</taxon>
        <taxon>Lepidosauria</taxon>
        <taxon>Squamata</taxon>
        <taxon>Bifurcata</taxon>
        <taxon>Unidentata</taxon>
        <taxon>Episquamata</taxon>
        <taxon>Toxicofera</taxon>
        <taxon>Serpentes</taxon>
        <taxon>Colubroidea</taxon>
        <taxon>Elapidae</taxon>
        <taxon>Hydrophiinae</taxon>
        <taxon>Notechis</taxon>
    </lineage>
</organism>